<feature type="compositionally biased region" description="Low complexity" evidence="1">
    <location>
        <begin position="39"/>
        <end position="53"/>
    </location>
</feature>
<evidence type="ECO:0000259" key="2">
    <source>
        <dbReference type="PROSITE" id="PS50106"/>
    </source>
</evidence>
<dbReference type="SUPFAM" id="SSF49452">
    <property type="entry name" value="Starch-binding domain-like"/>
    <property type="match status" value="3"/>
</dbReference>
<dbReference type="Gene3D" id="2.60.40.1120">
    <property type="entry name" value="Carboxypeptidase-like, regulatory domain"/>
    <property type="match status" value="4"/>
</dbReference>
<dbReference type="SMART" id="SM00228">
    <property type="entry name" value="PDZ"/>
    <property type="match status" value="1"/>
</dbReference>
<dbReference type="InterPro" id="IPR041489">
    <property type="entry name" value="PDZ_6"/>
</dbReference>
<dbReference type="InterPro" id="IPR036034">
    <property type="entry name" value="PDZ_sf"/>
</dbReference>
<sequence length="634" mass="63877">MSQPSRLVRPILIVIVIALVALLLSRLGGGDAERPAPSPASSTTPTPAPRARAPRAVAAERSGPLRLPGGEVAVDEARRAGAFSGRVIAARTGAPIEGATLTFDQEGVARAVTSGADGAFLFEPPAPGVYTLALVAAKGFHPFAPAWGESPLTLLARAGEIVRGLTITLEPERRYQGVVLTPTGEPAPQAEVRILEAPGGEASAGGRFVADDKGVFSFSAPDDALLEATHPDHAPARARLDLRGQASGRVTLRLRPKGEAVVAASITGVVVDAAGAPVSFAGVSARFRRELAAHDDDLHPGAAATTDERGAFTLEGLDPGTYELTAREGARIARAEGVAAGAEGVTLRLAAAGRIRGTVRSGSPGAPVASFSVVAARHRGPLERESSASTSFFDATGAYEIGDLLPGTYAVTAAALGHAPSTTVTVPVPAGGEATADLVLRAGGRVHGAVVEEGTNQPIEGARITIEGLLGAGAGPVPVVADVTTDASGRFSLVGLAEGARSIAATAPGHHGRILSGLVVAEGGELGPVTISLAKLKEGEEPRMEMTGIGAVLAPKGDALVIGQVLPGGGAANAGLGPGDAIVAIDGAPVLDLGFEGAVQRIRGPEGSLVRLSVRRGGTGDPTDIAVRRTRVRS</sequence>
<dbReference type="InterPro" id="IPR001478">
    <property type="entry name" value="PDZ"/>
</dbReference>
<name>A0A4U1IK36_9BACT</name>
<dbReference type="GO" id="GO:0030246">
    <property type="term" value="F:carbohydrate binding"/>
    <property type="evidence" value="ECO:0007669"/>
    <property type="project" value="InterPro"/>
</dbReference>
<keyword evidence="4" id="KW-1185">Reference proteome</keyword>
<proteinExistence type="predicted"/>
<dbReference type="Pfam" id="PF17820">
    <property type="entry name" value="PDZ_6"/>
    <property type="match status" value="1"/>
</dbReference>
<dbReference type="PROSITE" id="PS50106">
    <property type="entry name" value="PDZ"/>
    <property type="match status" value="1"/>
</dbReference>
<dbReference type="Gene3D" id="2.30.42.10">
    <property type="match status" value="1"/>
</dbReference>
<dbReference type="Proteomes" id="UP000309215">
    <property type="component" value="Unassembled WGS sequence"/>
</dbReference>
<gene>
    <name evidence="3" type="ORF">E8A74_48690</name>
</gene>
<feature type="domain" description="PDZ" evidence="2">
    <location>
        <begin position="530"/>
        <end position="617"/>
    </location>
</feature>
<evidence type="ECO:0000256" key="1">
    <source>
        <dbReference type="SAM" id="MobiDB-lite"/>
    </source>
</evidence>
<dbReference type="AlphaFoldDB" id="A0A4U1IK36"/>
<dbReference type="SUPFAM" id="SSF50156">
    <property type="entry name" value="PDZ domain-like"/>
    <property type="match status" value="1"/>
</dbReference>
<accession>A0A4U1IK36</accession>
<dbReference type="RefSeq" id="WP_136936044.1">
    <property type="nucleotide sequence ID" value="NZ_SSMQ01000112.1"/>
</dbReference>
<dbReference type="EMBL" id="SSMQ01000112">
    <property type="protein sequence ID" value="TKC94149.1"/>
    <property type="molecule type" value="Genomic_DNA"/>
</dbReference>
<feature type="region of interest" description="Disordered" evidence="1">
    <location>
        <begin position="31"/>
        <end position="53"/>
    </location>
</feature>
<evidence type="ECO:0000313" key="4">
    <source>
        <dbReference type="Proteomes" id="UP000309215"/>
    </source>
</evidence>
<protein>
    <submittedName>
        <fullName evidence="3">PDZ domain-containing protein</fullName>
    </submittedName>
</protein>
<dbReference type="InterPro" id="IPR013784">
    <property type="entry name" value="Carb-bd-like_fold"/>
</dbReference>
<dbReference type="Pfam" id="PF13620">
    <property type="entry name" value="CarboxypepD_reg"/>
    <property type="match status" value="4"/>
</dbReference>
<evidence type="ECO:0000313" key="3">
    <source>
        <dbReference type="EMBL" id="TKC94149.1"/>
    </source>
</evidence>
<comment type="caution">
    <text evidence="3">The sequence shown here is derived from an EMBL/GenBank/DDBJ whole genome shotgun (WGS) entry which is preliminary data.</text>
</comment>
<organism evidence="3 4">
    <name type="scientific">Polyangium fumosum</name>
    <dbReference type="NCBI Taxonomy" id="889272"/>
    <lineage>
        <taxon>Bacteria</taxon>
        <taxon>Pseudomonadati</taxon>
        <taxon>Myxococcota</taxon>
        <taxon>Polyangia</taxon>
        <taxon>Polyangiales</taxon>
        <taxon>Polyangiaceae</taxon>
        <taxon>Polyangium</taxon>
    </lineage>
</organism>
<dbReference type="InterPro" id="IPR008969">
    <property type="entry name" value="CarboxyPept-like_regulatory"/>
</dbReference>
<reference evidence="3 4" key="1">
    <citation type="submission" date="2019-04" db="EMBL/GenBank/DDBJ databases">
        <authorList>
            <person name="Li Y."/>
            <person name="Wang J."/>
        </authorList>
    </citation>
    <scope>NUCLEOTIDE SEQUENCE [LARGE SCALE GENOMIC DNA]</scope>
    <source>
        <strain evidence="3 4">DSM 14668</strain>
    </source>
</reference>
<dbReference type="OrthoDB" id="5498795at2"/>
<dbReference type="SUPFAM" id="SSF49464">
    <property type="entry name" value="Carboxypeptidase regulatory domain-like"/>
    <property type="match status" value="2"/>
</dbReference>